<keyword evidence="1" id="KW-0175">Coiled coil</keyword>
<dbReference type="Pfam" id="PF04151">
    <property type="entry name" value="PPC"/>
    <property type="match status" value="1"/>
</dbReference>
<dbReference type="Gene3D" id="2.60.120.380">
    <property type="match status" value="2"/>
</dbReference>
<proteinExistence type="predicted"/>
<evidence type="ECO:0000313" key="5">
    <source>
        <dbReference type="EMBL" id="QDU93351.1"/>
    </source>
</evidence>
<dbReference type="Proteomes" id="UP000317648">
    <property type="component" value="Chromosome"/>
</dbReference>
<organism evidence="5 6">
    <name type="scientific">Lignipirellula cremea</name>
    <dbReference type="NCBI Taxonomy" id="2528010"/>
    <lineage>
        <taxon>Bacteria</taxon>
        <taxon>Pseudomonadati</taxon>
        <taxon>Planctomycetota</taxon>
        <taxon>Planctomycetia</taxon>
        <taxon>Pirellulales</taxon>
        <taxon>Pirellulaceae</taxon>
        <taxon>Lignipirellula</taxon>
    </lineage>
</organism>
<evidence type="ECO:0000259" key="4">
    <source>
        <dbReference type="Pfam" id="PF04151"/>
    </source>
</evidence>
<dbReference type="InterPro" id="IPR007280">
    <property type="entry name" value="Peptidase_C_arc/bac"/>
</dbReference>
<name>A0A518DNE5_9BACT</name>
<evidence type="ECO:0000256" key="3">
    <source>
        <dbReference type="SAM" id="SignalP"/>
    </source>
</evidence>
<dbReference type="EMBL" id="CP036433">
    <property type="protein sequence ID" value="QDU93351.1"/>
    <property type="molecule type" value="Genomic_DNA"/>
</dbReference>
<keyword evidence="6" id="KW-1185">Reference proteome</keyword>
<sequence precursor="true">MFARVSLVLLFAGASLASPAMAQQLSYPRHALLAFYPAGAQAGTTVELKITEQNDLEYADALRFSHPGITAKPVLTEVDQFYPEPRPVPNQFQVTVAANVPPGVYEVRATGKYGVSNARRFVVSDLPETQETEPNNEQEKATVAAVPGVMNGLFGADYDYFQFTASKGQRLVLVCTAARIDSRGDPVIAVFDASGKELFRSQDGVGLDPIIDFTAPAAGDYFVLVHELTFASGGGANTSPYRLTIADRPWVDYVDPPIVSRSNPTKVTVYGSNLGGTKTDIMLRGRNLEKVETTITAPSDPKQWKLTPDVAAAPVEAALDYFVYRHGASGGQANPIRLAVSDSELQAEQEPNHDPAKPQELSLPANVIGYFEGSDRDGYSFEAKRLDSFWIEVESQRLGQPTDAAFVVQRLTQNAEGEWIAADVSTFDDQTTPATGVRLPLETNDPATLFVAPTDSRYRILVWDQFGSEGGARYPYRLVFRKPEPGFRAIAIPDMVQEQNQSRTYNVTTRTPTVRRGGGLEVMLAVWRTDGFVGPIEFQASGLPAGVTAEPVLLGPGETLGALLIQASPTAAGWDGEIQLTASAEIDGRKETRSVPALEVLYPAFRNDPPLSRLADSLYIGVEEEITHPALLEARQTEFRMARGGKIEAPFQLKKLDDKFTMNVPVTVLNLPSRVTRTDGSAAASGAEGKVVIDIPDTVLPGSYTLMLRGEVDYGFSRNAEVAEQLKADLERITAVAKEAADAYRAATADRTKADQSLVASRQKVGTAVAQANIKKQAQQTAEQQAKDAQTKADQAQATFAEAAKTVAAAMTEAQAAADDVKAALEQKLAQAKQAEIQAKAVAEAAQKDAEAKAKTAKEAADLAAAAVKEQTTSEEELAAAEKARVDAGDKEKKMQEESLQADRKKTEVNTASQAAVRGAASRNVKTPIYGPLLHLVVENYPGTVSLASDKLKIKAGEKATLQVTVKREFDWKEEVAFTFTPGAGISGWQFNNGKIPASKNEIELEFTIPASQAPGEYEGELLARTRFNNRSLDEKIPVHFTIEAAPESKP</sequence>
<keyword evidence="3" id="KW-0732">Signal</keyword>
<evidence type="ECO:0000256" key="1">
    <source>
        <dbReference type="SAM" id="Coils"/>
    </source>
</evidence>
<protein>
    <recommendedName>
        <fullName evidence="4">Peptidase C-terminal archaeal/bacterial domain-containing protein</fullName>
    </recommendedName>
</protein>
<feature type="chain" id="PRO_5022014452" description="Peptidase C-terminal archaeal/bacterial domain-containing protein" evidence="3">
    <location>
        <begin position="23"/>
        <end position="1051"/>
    </location>
</feature>
<feature type="coiled-coil region" evidence="1">
    <location>
        <begin position="779"/>
        <end position="860"/>
    </location>
</feature>
<feature type="domain" description="Peptidase C-terminal archaeal/bacterial" evidence="4">
    <location>
        <begin position="157"/>
        <end position="226"/>
    </location>
</feature>
<evidence type="ECO:0000256" key="2">
    <source>
        <dbReference type="SAM" id="MobiDB-lite"/>
    </source>
</evidence>
<feature type="region of interest" description="Disordered" evidence="2">
    <location>
        <begin position="868"/>
        <end position="915"/>
    </location>
</feature>
<accession>A0A518DNE5</accession>
<dbReference type="OrthoDB" id="237792at2"/>
<reference evidence="5 6" key="1">
    <citation type="submission" date="2019-02" db="EMBL/GenBank/DDBJ databases">
        <title>Deep-cultivation of Planctomycetes and their phenomic and genomic characterization uncovers novel biology.</title>
        <authorList>
            <person name="Wiegand S."/>
            <person name="Jogler M."/>
            <person name="Boedeker C."/>
            <person name="Pinto D."/>
            <person name="Vollmers J."/>
            <person name="Rivas-Marin E."/>
            <person name="Kohn T."/>
            <person name="Peeters S.H."/>
            <person name="Heuer A."/>
            <person name="Rast P."/>
            <person name="Oberbeckmann S."/>
            <person name="Bunk B."/>
            <person name="Jeske O."/>
            <person name="Meyerdierks A."/>
            <person name="Storesund J.E."/>
            <person name="Kallscheuer N."/>
            <person name="Luecker S."/>
            <person name="Lage O.M."/>
            <person name="Pohl T."/>
            <person name="Merkel B.J."/>
            <person name="Hornburger P."/>
            <person name="Mueller R.-W."/>
            <person name="Bruemmer F."/>
            <person name="Labrenz M."/>
            <person name="Spormann A.M."/>
            <person name="Op den Camp H."/>
            <person name="Overmann J."/>
            <person name="Amann R."/>
            <person name="Jetten M.S.M."/>
            <person name="Mascher T."/>
            <person name="Medema M.H."/>
            <person name="Devos D.P."/>
            <person name="Kaster A.-K."/>
            <person name="Ovreas L."/>
            <person name="Rohde M."/>
            <person name="Galperin M.Y."/>
            <person name="Jogler C."/>
        </authorList>
    </citation>
    <scope>NUCLEOTIDE SEQUENCE [LARGE SCALE GENOMIC DNA]</scope>
    <source>
        <strain evidence="5 6">Pla85_3_4</strain>
    </source>
</reference>
<dbReference type="AlphaFoldDB" id="A0A518DNE5"/>
<feature type="signal peptide" evidence="3">
    <location>
        <begin position="1"/>
        <end position="22"/>
    </location>
</feature>
<feature type="compositionally biased region" description="Basic and acidic residues" evidence="2">
    <location>
        <begin position="880"/>
        <end position="908"/>
    </location>
</feature>
<evidence type="ECO:0000313" key="6">
    <source>
        <dbReference type="Proteomes" id="UP000317648"/>
    </source>
</evidence>
<dbReference type="KEGG" id="lcre:Pla8534_11310"/>
<gene>
    <name evidence="5" type="ORF">Pla8534_11310</name>
</gene>
<dbReference type="RefSeq" id="WP_145050084.1">
    <property type="nucleotide sequence ID" value="NZ_CP036433.1"/>
</dbReference>